<proteinExistence type="predicted"/>
<feature type="non-terminal residue" evidence="1">
    <location>
        <position position="1"/>
    </location>
</feature>
<keyword evidence="2" id="KW-1185">Reference proteome</keyword>
<dbReference type="AlphaFoldDB" id="A0A371EEB7"/>
<dbReference type="EMBL" id="QJKJ01014437">
    <property type="protein sequence ID" value="RDX64329.1"/>
    <property type="molecule type" value="Genomic_DNA"/>
</dbReference>
<protein>
    <submittedName>
        <fullName evidence="1">Uncharacterized protein</fullName>
    </submittedName>
</protein>
<name>A0A371EEB7_MUCPR</name>
<accession>A0A371EEB7</accession>
<dbReference type="Proteomes" id="UP000257109">
    <property type="component" value="Unassembled WGS sequence"/>
</dbReference>
<evidence type="ECO:0000313" key="1">
    <source>
        <dbReference type="EMBL" id="RDX64329.1"/>
    </source>
</evidence>
<gene>
    <name evidence="1" type="ORF">CR513_57128</name>
</gene>
<sequence length="69" mass="8211">MEIRGELVSWASFREICQFLRIGSAKFEEDLRYELKRVVILMVIKEFSELVEKVKVVERLEPNPRVART</sequence>
<evidence type="ECO:0000313" key="2">
    <source>
        <dbReference type="Proteomes" id="UP000257109"/>
    </source>
</evidence>
<organism evidence="1 2">
    <name type="scientific">Mucuna pruriens</name>
    <name type="common">Velvet bean</name>
    <name type="synonym">Dolichos pruriens</name>
    <dbReference type="NCBI Taxonomy" id="157652"/>
    <lineage>
        <taxon>Eukaryota</taxon>
        <taxon>Viridiplantae</taxon>
        <taxon>Streptophyta</taxon>
        <taxon>Embryophyta</taxon>
        <taxon>Tracheophyta</taxon>
        <taxon>Spermatophyta</taxon>
        <taxon>Magnoliopsida</taxon>
        <taxon>eudicotyledons</taxon>
        <taxon>Gunneridae</taxon>
        <taxon>Pentapetalae</taxon>
        <taxon>rosids</taxon>
        <taxon>fabids</taxon>
        <taxon>Fabales</taxon>
        <taxon>Fabaceae</taxon>
        <taxon>Papilionoideae</taxon>
        <taxon>50 kb inversion clade</taxon>
        <taxon>NPAAA clade</taxon>
        <taxon>indigoferoid/millettioid clade</taxon>
        <taxon>Phaseoleae</taxon>
        <taxon>Mucuna</taxon>
    </lineage>
</organism>
<reference evidence="1" key="1">
    <citation type="submission" date="2018-05" db="EMBL/GenBank/DDBJ databases">
        <title>Draft genome of Mucuna pruriens seed.</title>
        <authorList>
            <person name="Nnadi N.E."/>
            <person name="Vos R."/>
            <person name="Hasami M.H."/>
            <person name="Devisetty U.K."/>
            <person name="Aguiy J.C."/>
        </authorList>
    </citation>
    <scope>NUCLEOTIDE SEQUENCE [LARGE SCALE GENOMIC DNA]</scope>
    <source>
        <strain evidence="1">JCA_2017</strain>
    </source>
</reference>
<comment type="caution">
    <text evidence="1">The sequence shown here is derived from an EMBL/GenBank/DDBJ whole genome shotgun (WGS) entry which is preliminary data.</text>
</comment>